<dbReference type="eggNOG" id="ENOG5032S5K">
    <property type="taxonomic scope" value="Bacteria"/>
</dbReference>
<reference evidence="1 2" key="1">
    <citation type="submission" date="2014-02" db="EMBL/GenBank/DDBJ databases">
        <title>Draft genome sequence of Lysinibacillus odysseyi NBRC 100172.</title>
        <authorList>
            <person name="Zhang F."/>
            <person name="Wang G."/>
            <person name="Zhang L."/>
        </authorList>
    </citation>
    <scope>NUCLEOTIDE SEQUENCE [LARGE SCALE GENOMIC DNA]</scope>
    <source>
        <strain evidence="1 2">NBRC 100172</strain>
    </source>
</reference>
<proteinExistence type="predicted"/>
<dbReference type="SUPFAM" id="SSF55486">
    <property type="entry name" value="Metalloproteases ('zincins'), catalytic domain"/>
    <property type="match status" value="1"/>
</dbReference>
<keyword evidence="2" id="KW-1185">Reference proteome</keyword>
<dbReference type="STRING" id="1220589.CD32_15680"/>
<gene>
    <name evidence="1" type="ORF">CD32_15680</name>
</gene>
<evidence type="ECO:0000313" key="2">
    <source>
        <dbReference type="Proteomes" id="UP000030437"/>
    </source>
</evidence>
<protein>
    <submittedName>
        <fullName evidence="1">Uncharacterized protein</fullName>
    </submittedName>
</protein>
<sequence>MALWLIGGSLIFLLTAAFTLLIVALFLLGDDSLLADESVVEADDVCLEGEMYNEEEQICMLEVTCESPEECAAWGDRIIMELEGIYGPLDDYTAADGELTPEEIIYTYEIEDNRVPEDVEEDYLWQWHSFDWMTPDNMTTMIDMIEIFEGSETNAYVKVAGGTSATLGLNSSPFIPSETIQNNLHELAHLLSLTPQEVDYSLDEKYCWTNYTEEGGCFYEDSYLYLFYGRFWLLDYEETGEYFLSEYAATHEQEDFAESFMYFVLYPKPEGTTVAERKILFFYQFDEMIELRAELLARIATWLVRTG</sequence>
<dbReference type="Proteomes" id="UP000030437">
    <property type="component" value="Unassembled WGS sequence"/>
</dbReference>
<dbReference type="AlphaFoldDB" id="A0A0A3IF22"/>
<accession>A0A0A3IF22</accession>
<comment type="caution">
    <text evidence="1">The sequence shown here is derived from an EMBL/GenBank/DDBJ whole genome shotgun (WGS) entry which is preliminary data.</text>
</comment>
<organism evidence="1 2">
    <name type="scientific">Lysinibacillus odysseyi 34hs-1 = NBRC 100172</name>
    <dbReference type="NCBI Taxonomy" id="1220589"/>
    <lineage>
        <taxon>Bacteria</taxon>
        <taxon>Bacillati</taxon>
        <taxon>Bacillota</taxon>
        <taxon>Bacilli</taxon>
        <taxon>Bacillales</taxon>
        <taxon>Bacillaceae</taxon>
        <taxon>Lysinibacillus</taxon>
    </lineage>
</organism>
<dbReference type="RefSeq" id="WP_036156324.1">
    <property type="nucleotide sequence ID" value="NZ_AVCX01000003.1"/>
</dbReference>
<dbReference type="EMBL" id="JPVP01000058">
    <property type="protein sequence ID" value="KGR83284.1"/>
    <property type="molecule type" value="Genomic_DNA"/>
</dbReference>
<evidence type="ECO:0000313" key="1">
    <source>
        <dbReference type="EMBL" id="KGR83284.1"/>
    </source>
</evidence>
<name>A0A0A3IF22_9BACI</name>
<dbReference type="OrthoDB" id="1114958at2"/>